<name>A0A4S1E0Z5_9FLAO</name>
<dbReference type="Pfam" id="PF02384">
    <property type="entry name" value="N6_Mtase"/>
    <property type="match status" value="1"/>
</dbReference>
<feature type="domain" description="DNA methylase adenine-specific" evidence="4">
    <location>
        <begin position="698"/>
        <end position="792"/>
    </location>
</feature>
<organism evidence="5 6">
    <name type="scientific">Flavivirga rizhaonensis</name>
    <dbReference type="NCBI Taxonomy" id="2559571"/>
    <lineage>
        <taxon>Bacteria</taxon>
        <taxon>Pseudomonadati</taxon>
        <taxon>Bacteroidota</taxon>
        <taxon>Flavobacteriia</taxon>
        <taxon>Flavobacteriales</taxon>
        <taxon>Flavobacteriaceae</taxon>
        <taxon>Flavivirga</taxon>
    </lineage>
</organism>
<dbReference type="InterPro" id="IPR002052">
    <property type="entry name" value="DNA_methylase_N6_adenine_CS"/>
</dbReference>
<dbReference type="RefSeq" id="WP_135876282.1">
    <property type="nucleotide sequence ID" value="NZ_SRSO01000006.1"/>
</dbReference>
<dbReference type="OrthoDB" id="1388659at2"/>
<dbReference type="InterPro" id="IPR003356">
    <property type="entry name" value="DNA_methylase_A-5"/>
</dbReference>
<protein>
    <recommendedName>
        <fullName evidence="4">DNA methylase adenine-specific domain-containing protein</fullName>
    </recommendedName>
</protein>
<dbReference type="PRINTS" id="PR00507">
    <property type="entry name" value="N12N6MTFRASE"/>
</dbReference>
<dbReference type="GO" id="GO:0008170">
    <property type="term" value="F:N-methyltransferase activity"/>
    <property type="evidence" value="ECO:0007669"/>
    <property type="project" value="InterPro"/>
</dbReference>
<reference evidence="5 6" key="1">
    <citation type="submission" date="2019-04" db="EMBL/GenBank/DDBJ databases">
        <authorList>
            <person name="Liu A."/>
        </authorList>
    </citation>
    <scope>NUCLEOTIDE SEQUENCE [LARGE SCALE GENOMIC DNA]</scope>
    <source>
        <strain evidence="5 6">RZ03</strain>
    </source>
</reference>
<dbReference type="PROSITE" id="PS00092">
    <property type="entry name" value="N6_MTASE"/>
    <property type="match status" value="1"/>
</dbReference>
<evidence type="ECO:0000256" key="1">
    <source>
        <dbReference type="ARBA" id="ARBA00006594"/>
    </source>
</evidence>
<comment type="similarity">
    <text evidence="1">Belongs to the N(4)/N(6)-methyltransferase family.</text>
</comment>
<dbReference type="AlphaFoldDB" id="A0A4S1E0Z5"/>
<proteinExistence type="inferred from homology"/>
<dbReference type="EMBL" id="SRSO01000006">
    <property type="protein sequence ID" value="TGV03588.1"/>
    <property type="molecule type" value="Genomic_DNA"/>
</dbReference>
<dbReference type="InterPro" id="IPR029063">
    <property type="entry name" value="SAM-dependent_MTases_sf"/>
</dbReference>
<evidence type="ECO:0000313" key="6">
    <source>
        <dbReference type="Proteomes" id="UP000307602"/>
    </source>
</evidence>
<dbReference type="Proteomes" id="UP000307602">
    <property type="component" value="Unassembled WGS sequence"/>
</dbReference>
<evidence type="ECO:0000256" key="3">
    <source>
        <dbReference type="SAM" id="MobiDB-lite"/>
    </source>
</evidence>
<evidence type="ECO:0000256" key="2">
    <source>
        <dbReference type="ARBA" id="ARBA00022747"/>
    </source>
</evidence>
<dbReference type="SUPFAM" id="SSF53335">
    <property type="entry name" value="S-adenosyl-L-methionine-dependent methyltransferases"/>
    <property type="match status" value="1"/>
</dbReference>
<sequence length="894" mass="103181">MRLSIAYNGVKNGIELRFSEEPIKELALLIRELGFKESLSNPKMWYVANHPAYNHFTKSLKEVLDKGDDWRTVEIQPSFSPSLENIDTDKFSVVTIYYKGEEKAETQDYVLFDSYKKVAAEIASRFAMETYGGDFKHLEVFPRNYKRKARSLFKEGKIISETPSLANSHKQTKLILNEEVSEPENEEKYTPKQEEKQKIEESKTPETTELKKPIVKEEEIETLKLRETLNEVIGELLTLEETLEGESETIIGTTLFDLEEAAEEQNDIHFKTLLLKSIQLFKDWVDDLDAPSRLIAIASMSKLTQLLDGTTILETKKKPKGKSIAKDIFSRDHIVKNVLVPAQAGEPFQSGGLYVNERDFLKIKFPELYKISDDNINKASGLELFQLSQMAHPKDFGIDVNRSTVLQEWESRGREAFKDIGFPTDLNYPYVNIHVGYKSVSPLGVEVQAHEDKHKWWAVVEHARPIADLAKGIAIIDEKLMEFVEQRLEVINSKTGKPKTDKKSKEIYSDISWQIERLEKSKQVILDYLNKDEVPEESKEQTKTKKKKTKKQKDYIDRVVAVMHIAYTESKRLSKKKIEILKEETGAPNLGMLWEAVELSWLLWYKMIYREPILFEDRLRKMEQFWNNVQPTYAYSDSSKELYKQYSTPCPIGAIIAEYTQMKTADFIFEPSAGNGLLVMGANPRITHVNEIDTNRKHSLEYQKFGRITTENAAEPFPETMHKVHDVVVTNPPFAKWEVSKFDKERISQKYFQNNLGVANNIRLEHLMSGFALYTMTDHGRAAIIIMGHIYFGADGLLAKYRPFFNWLYRHYIVDDVINMNSYKLYNRQGAVERTMLILIGGRKTQPGGVAPTQEQAPYLETIVETFSELWKRVKSHIKPTINTIIQQLKIAKT</sequence>
<dbReference type="GO" id="GO:0009307">
    <property type="term" value="P:DNA restriction-modification system"/>
    <property type="evidence" value="ECO:0007669"/>
    <property type="project" value="UniProtKB-KW"/>
</dbReference>
<evidence type="ECO:0000313" key="5">
    <source>
        <dbReference type="EMBL" id="TGV03588.1"/>
    </source>
</evidence>
<gene>
    <name evidence="5" type="ORF">EM932_06055</name>
</gene>
<dbReference type="Gene3D" id="3.40.50.150">
    <property type="entry name" value="Vaccinia Virus protein VP39"/>
    <property type="match status" value="1"/>
</dbReference>
<dbReference type="GO" id="GO:0032259">
    <property type="term" value="P:methylation"/>
    <property type="evidence" value="ECO:0007669"/>
    <property type="project" value="InterPro"/>
</dbReference>
<evidence type="ECO:0000259" key="4">
    <source>
        <dbReference type="Pfam" id="PF02384"/>
    </source>
</evidence>
<comment type="caution">
    <text evidence="5">The sequence shown here is derived from an EMBL/GenBank/DDBJ whole genome shotgun (WGS) entry which is preliminary data.</text>
</comment>
<dbReference type="GO" id="GO:0003677">
    <property type="term" value="F:DNA binding"/>
    <property type="evidence" value="ECO:0007669"/>
    <property type="project" value="InterPro"/>
</dbReference>
<accession>A0A4S1E0Z5</accession>
<keyword evidence="2" id="KW-0680">Restriction system</keyword>
<feature type="compositionally biased region" description="Basic and acidic residues" evidence="3">
    <location>
        <begin position="186"/>
        <end position="211"/>
    </location>
</feature>
<feature type="region of interest" description="Disordered" evidence="3">
    <location>
        <begin position="170"/>
        <end position="211"/>
    </location>
</feature>
<keyword evidence="6" id="KW-1185">Reference proteome</keyword>